<comment type="caution">
    <text evidence="1">The sequence shown here is derived from an EMBL/GenBank/DDBJ whole genome shotgun (WGS) entry which is preliminary data.</text>
</comment>
<protein>
    <submittedName>
        <fullName evidence="1">Uncharacterized protein</fullName>
    </submittedName>
</protein>
<proteinExistence type="predicted"/>
<dbReference type="EMBL" id="MU393557">
    <property type="protein sequence ID" value="KAI4861290.1"/>
    <property type="molecule type" value="Genomic_DNA"/>
</dbReference>
<keyword evidence="2" id="KW-1185">Reference proteome</keyword>
<dbReference type="Proteomes" id="UP001497700">
    <property type="component" value="Unassembled WGS sequence"/>
</dbReference>
<organism evidence="1 2">
    <name type="scientific">Hypoxylon rubiginosum</name>
    <dbReference type="NCBI Taxonomy" id="110542"/>
    <lineage>
        <taxon>Eukaryota</taxon>
        <taxon>Fungi</taxon>
        <taxon>Dikarya</taxon>
        <taxon>Ascomycota</taxon>
        <taxon>Pezizomycotina</taxon>
        <taxon>Sordariomycetes</taxon>
        <taxon>Xylariomycetidae</taxon>
        <taxon>Xylariales</taxon>
        <taxon>Hypoxylaceae</taxon>
        <taxon>Hypoxylon</taxon>
    </lineage>
</organism>
<reference evidence="1 2" key="1">
    <citation type="journal article" date="2022" name="New Phytol.">
        <title>Ecological generalism drives hyperdiversity of secondary metabolite gene clusters in xylarialean endophytes.</title>
        <authorList>
            <person name="Franco M.E.E."/>
            <person name="Wisecaver J.H."/>
            <person name="Arnold A.E."/>
            <person name="Ju Y.M."/>
            <person name="Slot J.C."/>
            <person name="Ahrendt S."/>
            <person name="Moore L.P."/>
            <person name="Eastman K.E."/>
            <person name="Scott K."/>
            <person name="Konkel Z."/>
            <person name="Mondo S.J."/>
            <person name="Kuo A."/>
            <person name="Hayes R.D."/>
            <person name="Haridas S."/>
            <person name="Andreopoulos B."/>
            <person name="Riley R."/>
            <person name="LaButti K."/>
            <person name="Pangilinan J."/>
            <person name="Lipzen A."/>
            <person name="Amirebrahimi M."/>
            <person name="Yan J."/>
            <person name="Adam C."/>
            <person name="Keymanesh K."/>
            <person name="Ng V."/>
            <person name="Louie K."/>
            <person name="Northen T."/>
            <person name="Drula E."/>
            <person name="Henrissat B."/>
            <person name="Hsieh H.M."/>
            <person name="Youens-Clark K."/>
            <person name="Lutzoni F."/>
            <person name="Miadlikowska J."/>
            <person name="Eastwood D.C."/>
            <person name="Hamelin R.C."/>
            <person name="Grigoriev I.V."/>
            <person name="U'Ren J.M."/>
        </authorList>
    </citation>
    <scope>NUCLEOTIDE SEQUENCE [LARGE SCALE GENOMIC DNA]</scope>
    <source>
        <strain evidence="1 2">CBS 119005</strain>
    </source>
</reference>
<accession>A0ACB9YR87</accession>
<name>A0ACB9YR87_9PEZI</name>
<evidence type="ECO:0000313" key="2">
    <source>
        <dbReference type="Proteomes" id="UP001497700"/>
    </source>
</evidence>
<sequence length="351" mass="38520">MASLAINRMSVGSLDEDQFYSAPSSRIATRHASLAPRNLQEEPVQEALSSEPLVSVRQPGYAVPAAPPENISPMPKLASRSTWATPFTMRHHHDPKHHHFCPKPIGRRLHRTFHGTSESLPLLQPLANELEAERSGYTTPIISSPGSSIAMNRRSSAYCGNPSPLSGKLQYPADSPLDNLISINKQGTDSIVCNIRAYLSGKKHNDCSSPRRGMLENRNENRPLSWRFRTDSNARKSDQTRADEATEDSYLVTTNDIAGILDIVITGIRRIHDEGPNAGCLSMLLPQEALLKPIPNLKAIIPMSPTIADPATTISSVQPSFSLPSCPRNQGNYLDTARTTFISRQSITEVT</sequence>
<gene>
    <name evidence="1" type="ORF">F4820DRAFT_73785</name>
</gene>
<evidence type="ECO:0000313" key="1">
    <source>
        <dbReference type="EMBL" id="KAI4861290.1"/>
    </source>
</evidence>